<dbReference type="RefSeq" id="WP_072763257.1">
    <property type="nucleotide sequence ID" value="NZ_FQYX01000004.1"/>
</dbReference>
<dbReference type="EMBL" id="FQYX01000004">
    <property type="protein sequence ID" value="SHI62879.1"/>
    <property type="molecule type" value="Genomic_DNA"/>
</dbReference>
<dbReference type="OrthoDB" id="1447895at2"/>
<organism evidence="2 3">
    <name type="scientific">Arenibacter nanhaiticus</name>
    <dbReference type="NCBI Taxonomy" id="558155"/>
    <lineage>
        <taxon>Bacteria</taxon>
        <taxon>Pseudomonadati</taxon>
        <taxon>Bacteroidota</taxon>
        <taxon>Flavobacteriia</taxon>
        <taxon>Flavobacteriales</taxon>
        <taxon>Flavobacteriaceae</taxon>
        <taxon>Arenibacter</taxon>
    </lineage>
</organism>
<accession>A0A1M6CPI8</accession>
<evidence type="ECO:0000313" key="2">
    <source>
        <dbReference type="EMBL" id="SHI62879.1"/>
    </source>
</evidence>
<feature type="transmembrane region" description="Helical" evidence="1">
    <location>
        <begin position="36"/>
        <end position="58"/>
    </location>
</feature>
<keyword evidence="1" id="KW-1133">Transmembrane helix</keyword>
<feature type="transmembrane region" description="Helical" evidence="1">
    <location>
        <begin position="65"/>
        <end position="81"/>
    </location>
</feature>
<sequence length="115" mass="13354">MTAIYIILGILGIALFFWLGYFLWSSSMEKYDYNIFNLGVIIRGLIAIGCMWFALIMMENTDGSSIVWIVVSVILWLWTFLETAFRANIFIAIFSIVYQLFAVFLIKQAINRVFK</sequence>
<feature type="transmembrane region" description="Helical" evidence="1">
    <location>
        <begin position="5"/>
        <end position="24"/>
    </location>
</feature>
<proteinExistence type="predicted"/>
<protein>
    <submittedName>
        <fullName evidence="2">Uncharacterized protein</fullName>
    </submittedName>
</protein>
<keyword evidence="1" id="KW-0812">Transmembrane</keyword>
<gene>
    <name evidence="2" type="ORF">SAMN04487911_1049</name>
</gene>
<evidence type="ECO:0000313" key="3">
    <source>
        <dbReference type="Proteomes" id="UP000184231"/>
    </source>
</evidence>
<reference evidence="2 3" key="1">
    <citation type="submission" date="2016-11" db="EMBL/GenBank/DDBJ databases">
        <authorList>
            <person name="Jaros S."/>
            <person name="Januszkiewicz K."/>
            <person name="Wedrychowicz H."/>
        </authorList>
    </citation>
    <scope>NUCLEOTIDE SEQUENCE [LARGE SCALE GENOMIC DNA]</scope>
    <source>
        <strain evidence="2 3">CGMCC 1.8863</strain>
    </source>
</reference>
<evidence type="ECO:0000256" key="1">
    <source>
        <dbReference type="SAM" id="Phobius"/>
    </source>
</evidence>
<name>A0A1M6CPI8_9FLAO</name>
<dbReference type="AlphaFoldDB" id="A0A1M6CPI8"/>
<feature type="transmembrane region" description="Helical" evidence="1">
    <location>
        <begin position="87"/>
        <end position="106"/>
    </location>
</feature>
<keyword evidence="1" id="KW-0472">Membrane</keyword>
<dbReference type="Proteomes" id="UP000184231">
    <property type="component" value="Unassembled WGS sequence"/>
</dbReference>
<keyword evidence="3" id="KW-1185">Reference proteome</keyword>